<gene>
    <name evidence="2" type="ORF">F8O01_06345</name>
</gene>
<keyword evidence="1" id="KW-0812">Transmembrane</keyword>
<evidence type="ECO:0000313" key="3">
    <source>
        <dbReference type="Proteomes" id="UP000467240"/>
    </source>
</evidence>
<proteinExistence type="predicted"/>
<dbReference type="RefSeq" id="WP_158040056.1">
    <property type="nucleotide sequence ID" value="NZ_JACCFV010000001.1"/>
</dbReference>
<sequence length="188" mass="19827">MAALAFILLALVGLAAAIGLQLTSQHNEFLVMWVFFALFWSWIVMVSVAKWVAFFPFSAFRSLPLLVLAIEQTRAGMVWAIAYGCAWALSIILAATMAPAAVIIGVLILVVAAWGAGIQVGKAEGRVWAQMQEARSVVARALGVAPAALAGGNTGNLRFPVFTFEFPFVASDDGGVIASKQHSCSAGV</sequence>
<keyword evidence="1" id="KW-1133">Transmembrane helix</keyword>
<dbReference type="EMBL" id="WBJZ01000007">
    <property type="protein sequence ID" value="KAB1657898.1"/>
    <property type="molecule type" value="Genomic_DNA"/>
</dbReference>
<feature type="transmembrane region" description="Helical" evidence="1">
    <location>
        <begin position="101"/>
        <end position="121"/>
    </location>
</feature>
<feature type="transmembrane region" description="Helical" evidence="1">
    <location>
        <begin position="29"/>
        <end position="55"/>
    </location>
</feature>
<dbReference type="AlphaFoldDB" id="A0A7J5BUE3"/>
<reference evidence="2 3" key="1">
    <citation type="submission" date="2019-09" db="EMBL/GenBank/DDBJ databases">
        <title>Phylogeny of genus Pseudoclavibacter and closely related genus.</title>
        <authorList>
            <person name="Li Y."/>
        </authorList>
    </citation>
    <scope>NUCLEOTIDE SEQUENCE [LARGE SCALE GENOMIC DNA]</scope>
    <source>
        <strain evidence="2 3">DSM 23821</strain>
    </source>
</reference>
<accession>A0A7J5BUE3</accession>
<dbReference type="Proteomes" id="UP000467240">
    <property type="component" value="Unassembled WGS sequence"/>
</dbReference>
<protein>
    <submittedName>
        <fullName evidence="2">Uncharacterized protein</fullName>
    </submittedName>
</protein>
<feature type="transmembrane region" description="Helical" evidence="1">
    <location>
        <begin position="76"/>
        <end position="95"/>
    </location>
</feature>
<name>A0A7J5BUE3_9MICO</name>
<keyword evidence="1" id="KW-0472">Membrane</keyword>
<evidence type="ECO:0000313" key="2">
    <source>
        <dbReference type="EMBL" id="KAB1657898.1"/>
    </source>
</evidence>
<comment type="caution">
    <text evidence="2">The sequence shown here is derived from an EMBL/GenBank/DDBJ whole genome shotgun (WGS) entry which is preliminary data.</text>
</comment>
<evidence type="ECO:0000256" key="1">
    <source>
        <dbReference type="SAM" id="Phobius"/>
    </source>
</evidence>
<keyword evidence="3" id="KW-1185">Reference proteome</keyword>
<organism evidence="2 3">
    <name type="scientific">Pseudoclavibacter chungangensis</name>
    <dbReference type="NCBI Taxonomy" id="587635"/>
    <lineage>
        <taxon>Bacteria</taxon>
        <taxon>Bacillati</taxon>
        <taxon>Actinomycetota</taxon>
        <taxon>Actinomycetes</taxon>
        <taxon>Micrococcales</taxon>
        <taxon>Microbacteriaceae</taxon>
        <taxon>Pseudoclavibacter</taxon>
    </lineage>
</organism>